<evidence type="ECO:0000256" key="4">
    <source>
        <dbReference type="ARBA" id="ARBA00022679"/>
    </source>
</evidence>
<proteinExistence type="predicted"/>
<dbReference type="Pfam" id="PF23539">
    <property type="entry name" value="DUF7134"/>
    <property type="match status" value="1"/>
</dbReference>
<dbReference type="InterPro" id="IPR003594">
    <property type="entry name" value="HATPase_dom"/>
</dbReference>
<keyword evidence="10" id="KW-0472">Membrane</keyword>
<dbReference type="InterPro" id="IPR011712">
    <property type="entry name" value="Sig_transdc_His_kin_sub3_dim/P"/>
</dbReference>
<dbReference type="PANTHER" id="PTHR24421:SF10">
    <property type="entry name" value="NITRATE_NITRITE SENSOR PROTEIN NARQ"/>
    <property type="match status" value="1"/>
</dbReference>
<evidence type="ECO:0000256" key="1">
    <source>
        <dbReference type="ARBA" id="ARBA00000085"/>
    </source>
</evidence>
<accession>A0ABQ4JCR8</accession>
<comment type="catalytic activity">
    <reaction evidence="1">
        <text>ATP + protein L-histidine = ADP + protein N-phospho-L-histidine.</text>
        <dbReference type="EC" id="2.7.13.3"/>
    </reaction>
</comment>
<dbReference type="PANTHER" id="PTHR24421">
    <property type="entry name" value="NITRATE/NITRITE SENSOR PROTEIN NARX-RELATED"/>
    <property type="match status" value="1"/>
</dbReference>
<dbReference type="Proteomes" id="UP000653076">
    <property type="component" value="Unassembled WGS sequence"/>
</dbReference>
<evidence type="ECO:0000256" key="8">
    <source>
        <dbReference type="ARBA" id="ARBA00023012"/>
    </source>
</evidence>
<evidence type="ECO:0000256" key="2">
    <source>
        <dbReference type="ARBA" id="ARBA00012438"/>
    </source>
</evidence>
<dbReference type="SUPFAM" id="SSF55874">
    <property type="entry name" value="ATPase domain of HSP90 chaperone/DNA topoisomerase II/histidine kinase"/>
    <property type="match status" value="1"/>
</dbReference>
<protein>
    <recommendedName>
        <fullName evidence="2">histidine kinase</fullName>
        <ecNumber evidence="2">2.7.13.3</ecNumber>
    </recommendedName>
</protein>
<reference evidence="14 15" key="1">
    <citation type="submission" date="2021-01" db="EMBL/GenBank/DDBJ databases">
        <title>Whole genome shotgun sequence of Verrucosispora qiuiae NBRC 106684.</title>
        <authorList>
            <person name="Komaki H."/>
            <person name="Tamura T."/>
        </authorList>
    </citation>
    <scope>NUCLEOTIDE SEQUENCE [LARGE SCALE GENOMIC DNA]</scope>
    <source>
        <strain evidence="14 15">NBRC 106684</strain>
    </source>
</reference>
<dbReference type="CDD" id="cd16917">
    <property type="entry name" value="HATPase_UhpB-NarQ-NarX-like"/>
    <property type="match status" value="1"/>
</dbReference>
<dbReference type="EMBL" id="BOPC01000039">
    <property type="protein sequence ID" value="GIJ27945.1"/>
    <property type="molecule type" value="Genomic_DNA"/>
</dbReference>
<evidence type="ECO:0000256" key="6">
    <source>
        <dbReference type="ARBA" id="ARBA00022777"/>
    </source>
</evidence>
<feature type="domain" description="DUF7134" evidence="13">
    <location>
        <begin position="32"/>
        <end position="132"/>
    </location>
</feature>
<gene>
    <name evidence="14" type="ORF">Vqi01_31070</name>
</gene>
<evidence type="ECO:0000256" key="7">
    <source>
        <dbReference type="ARBA" id="ARBA00022840"/>
    </source>
</evidence>
<keyword evidence="3" id="KW-0597">Phosphoprotein</keyword>
<evidence type="ECO:0000259" key="13">
    <source>
        <dbReference type="Pfam" id="PF23539"/>
    </source>
</evidence>
<evidence type="ECO:0000313" key="14">
    <source>
        <dbReference type="EMBL" id="GIJ27945.1"/>
    </source>
</evidence>
<evidence type="ECO:0000256" key="9">
    <source>
        <dbReference type="SAM" id="MobiDB-lite"/>
    </source>
</evidence>
<comment type="caution">
    <text evidence="14">The sequence shown here is derived from an EMBL/GenBank/DDBJ whole genome shotgun (WGS) entry which is preliminary data.</text>
</comment>
<feature type="transmembrane region" description="Helical" evidence="10">
    <location>
        <begin position="87"/>
        <end position="106"/>
    </location>
</feature>
<feature type="domain" description="Histidine kinase/HSP90-like ATPase" evidence="11">
    <location>
        <begin position="325"/>
        <end position="414"/>
    </location>
</feature>
<evidence type="ECO:0000313" key="15">
    <source>
        <dbReference type="Proteomes" id="UP000653076"/>
    </source>
</evidence>
<organism evidence="14 15">
    <name type="scientific">Micromonospora qiuiae</name>
    <dbReference type="NCBI Taxonomy" id="502268"/>
    <lineage>
        <taxon>Bacteria</taxon>
        <taxon>Bacillati</taxon>
        <taxon>Actinomycetota</taxon>
        <taxon>Actinomycetes</taxon>
        <taxon>Micromonosporales</taxon>
        <taxon>Micromonosporaceae</taxon>
        <taxon>Micromonospora</taxon>
    </lineage>
</organism>
<keyword evidence="10" id="KW-0812">Transmembrane</keyword>
<feature type="region of interest" description="Disordered" evidence="9">
    <location>
        <begin position="361"/>
        <end position="382"/>
    </location>
</feature>
<feature type="domain" description="Signal transduction histidine kinase subgroup 3 dimerisation and phosphoacceptor" evidence="12">
    <location>
        <begin position="206"/>
        <end position="272"/>
    </location>
</feature>
<dbReference type="InterPro" id="IPR055558">
    <property type="entry name" value="DUF7134"/>
</dbReference>
<keyword evidence="5" id="KW-0547">Nucleotide-binding</keyword>
<name>A0ABQ4JCR8_9ACTN</name>
<dbReference type="InterPro" id="IPR036890">
    <property type="entry name" value="HATPase_C_sf"/>
</dbReference>
<feature type="compositionally biased region" description="Pro residues" evidence="9">
    <location>
        <begin position="412"/>
        <end position="421"/>
    </location>
</feature>
<dbReference type="Gene3D" id="3.30.565.10">
    <property type="entry name" value="Histidine kinase-like ATPase, C-terminal domain"/>
    <property type="match status" value="1"/>
</dbReference>
<dbReference type="InterPro" id="IPR050482">
    <property type="entry name" value="Sensor_HK_TwoCompSys"/>
</dbReference>
<dbReference type="RefSeq" id="WP_204035496.1">
    <property type="nucleotide sequence ID" value="NZ_BOPC01000039.1"/>
</dbReference>
<dbReference type="Gene3D" id="1.20.5.1930">
    <property type="match status" value="1"/>
</dbReference>
<keyword evidence="6" id="KW-0418">Kinase</keyword>
<keyword evidence="7" id="KW-0067">ATP-binding</keyword>
<sequence length="443" mass="46576">MRGGPEHPQPAGGPGGGRRSIAYARLRGLGGRHPWLLDGAIAAATGAVNLGIGAGDSSGLYRDFDGPAWALTCLATLTLVGRRRAPVIVLLLLCAIWAMYITLGYHPVVNSSGALLALYTVAAARSAGPTVAAASAPAVVWIYGGLLDRQGSLVGALTQSLVWPAVVCYLGSAARRLNERGQQLAALTEELRRDRQELARRAVSDERLRIARDLHDVVAHHLSVVSVQAGLAWYVLTSDPPTARTALRNVLDTVGEAHTEMRGMLGVLRPGQPEATDPPSPEQPAPGLARLDDLVSRIRAAGVPVRTVMTGVPRALPPGPDLCVFRFLQEALTNVLNHSGGATTVTLDYQYDRFVATVADEGPQHTPRRLPRPAGTGGGRGLIGMAERARQYGGTVRVERDERGFTVRLTLPTPPPSPPKSDPGAAAIVGDGAASPPSSTMSE</sequence>
<dbReference type="Pfam" id="PF07730">
    <property type="entry name" value="HisKA_3"/>
    <property type="match status" value="1"/>
</dbReference>
<evidence type="ECO:0000256" key="5">
    <source>
        <dbReference type="ARBA" id="ARBA00022741"/>
    </source>
</evidence>
<keyword evidence="10" id="KW-1133">Transmembrane helix</keyword>
<keyword evidence="4" id="KW-0808">Transferase</keyword>
<feature type="region of interest" description="Disordered" evidence="9">
    <location>
        <begin position="400"/>
        <end position="443"/>
    </location>
</feature>
<evidence type="ECO:0000259" key="12">
    <source>
        <dbReference type="Pfam" id="PF07730"/>
    </source>
</evidence>
<evidence type="ECO:0000259" key="11">
    <source>
        <dbReference type="Pfam" id="PF02518"/>
    </source>
</evidence>
<evidence type="ECO:0000256" key="10">
    <source>
        <dbReference type="SAM" id="Phobius"/>
    </source>
</evidence>
<keyword evidence="8" id="KW-0902">Two-component regulatory system</keyword>
<dbReference type="Pfam" id="PF02518">
    <property type="entry name" value="HATPase_c"/>
    <property type="match status" value="1"/>
</dbReference>
<keyword evidence="15" id="KW-1185">Reference proteome</keyword>
<evidence type="ECO:0000256" key="3">
    <source>
        <dbReference type="ARBA" id="ARBA00022553"/>
    </source>
</evidence>
<dbReference type="EC" id="2.7.13.3" evidence="2"/>